<sequence>MEALACIAYALRQYRLYIHVYVLVVRGKFYLPGLYVSENGFKLRDDLFRVGGRNNALFSEHRRVGDAPLDILAVHARVEGN</sequence>
<dbReference type="AlphaFoldDB" id="A0A645HQR4"/>
<evidence type="ECO:0000313" key="1">
    <source>
        <dbReference type="EMBL" id="MPN41401.1"/>
    </source>
</evidence>
<organism evidence="1">
    <name type="scientific">bioreactor metagenome</name>
    <dbReference type="NCBI Taxonomy" id="1076179"/>
    <lineage>
        <taxon>unclassified sequences</taxon>
        <taxon>metagenomes</taxon>
        <taxon>ecological metagenomes</taxon>
    </lineage>
</organism>
<dbReference type="EMBL" id="VSSQ01098406">
    <property type="protein sequence ID" value="MPN41401.1"/>
    <property type="molecule type" value="Genomic_DNA"/>
</dbReference>
<proteinExistence type="predicted"/>
<name>A0A645HQR4_9ZZZZ</name>
<gene>
    <name evidence="1" type="ORF">SDC9_188947</name>
</gene>
<reference evidence="1" key="1">
    <citation type="submission" date="2019-08" db="EMBL/GenBank/DDBJ databases">
        <authorList>
            <person name="Kucharzyk K."/>
            <person name="Murdoch R.W."/>
            <person name="Higgins S."/>
            <person name="Loffler F."/>
        </authorList>
    </citation>
    <scope>NUCLEOTIDE SEQUENCE</scope>
</reference>
<accession>A0A645HQR4</accession>
<comment type="caution">
    <text evidence="1">The sequence shown here is derived from an EMBL/GenBank/DDBJ whole genome shotgun (WGS) entry which is preliminary data.</text>
</comment>
<protein>
    <submittedName>
        <fullName evidence="1">Uncharacterized protein</fullName>
    </submittedName>
</protein>